<dbReference type="RefSeq" id="WP_059888751.1">
    <property type="nucleotide sequence ID" value="NZ_CP091649.1"/>
</dbReference>
<reference evidence="1 2" key="2">
    <citation type="submission" date="2017-08" db="EMBL/GenBank/DDBJ databases">
        <title>WGS of novel Burkholderia cepaca complex species.</title>
        <authorList>
            <person name="Lipuma J."/>
            <person name="Spilker T."/>
        </authorList>
    </citation>
    <scope>NUCLEOTIDE SEQUENCE [LARGE SCALE GENOMIC DNA]</scope>
    <source>
        <strain evidence="1 2">AU17325</strain>
    </source>
</reference>
<accession>A0A228HP41</accession>
<dbReference type="EMBL" id="NKFA01000042">
    <property type="protein sequence ID" value="OXI31930.1"/>
    <property type="molecule type" value="Genomic_DNA"/>
</dbReference>
<sequence>MRVIIHSTSRGTLLDYNGFFGWAFFSHDSGDVLAHVKAKQTARTFVDESDARAFIDRIDGVSSADSEEVFPSDLSFVQVGTDSEYAPVDVCVAAGVPSWTASEMRPVAPFRIVPHTADVGHTLVIGSVRAGKTVFRPHAWGATTK</sequence>
<comment type="caution">
    <text evidence="1">The sequence shown here is derived from an EMBL/GenBank/DDBJ whole genome shotgun (WGS) entry which is preliminary data.</text>
</comment>
<name>A0A228HP41_9BURK</name>
<evidence type="ECO:0000313" key="2">
    <source>
        <dbReference type="Proteomes" id="UP000214600"/>
    </source>
</evidence>
<dbReference type="OrthoDB" id="9816422at2"/>
<gene>
    <name evidence="1" type="ORF">CFB84_41790</name>
</gene>
<evidence type="ECO:0000313" key="1">
    <source>
        <dbReference type="EMBL" id="OXI31930.1"/>
    </source>
</evidence>
<dbReference type="AlphaFoldDB" id="A0A228HP41"/>
<dbReference type="Proteomes" id="UP000214600">
    <property type="component" value="Unassembled WGS sequence"/>
</dbReference>
<organism evidence="1 2">
    <name type="scientific">Burkholderia aenigmatica</name>
    <dbReference type="NCBI Taxonomy" id="2015348"/>
    <lineage>
        <taxon>Bacteria</taxon>
        <taxon>Pseudomonadati</taxon>
        <taxon>Pseudomonadota</taxon>
        <taxon>Betaproteobacteria</taxon>
        <taxon>Burkholderiales</taxon>
        <taxon>Burkholderiaceae</taxon>
        <taxon>Burkholderia</taxon>
        <taxon>Burkholderia cepacia complex</taxon>
    </lineage>
</organism>
<protein>
    <submittedName>
        <fullName evidence="1">Uncharacterized protein</fullName>
    </submittedName>
</protein>
<proteinExistence type="predicted"/>
<reference evidence="2" key="1">
    <citation type="submission" date="2017-06" db="EMBL/GenBank/DDBJ databases">
        <authorList>
            <person name="LiPuma J."/>
            <person name="Spilker T."/>
        </authorList>
    </citation>
    <scope>NUCLEOTIDE SEQUENCE [LARGE SCALE GENOMIC DNA]</scope>
    <source>
        <strain evidence="2">AU17325</strain>
    </source>
</reference>